<keyword evidence="4" id="KW-0408">Iron</keyword>
<reference evidence="7" key="1">
    <citation type="journal article" date="2010" name="Stand. Genomic Sci.">
        <title>Complete genome sequence of Syntrophothermus lipocalidus type strain (TGB-C1T).</title>
        <authorList>
            <consortium name="US DOE Joint Genome Institute (JGI-PGF)"/>
            <person name="Djao O."/>
            <person name="Zhang X."/>
            <person name="Lucas S."/>
            <person name="Lapidus A."/>
            <person name="Glavina Del Rio T."/>
            <person name="Nolan M."/>
            <person name="Tice H."/>
            <person name="Cheng J."/>
            <person name="Han C."/>
            <person name="Tapia R."/>
            <person name="Goodwin L."/>
            <person name="Pitluck S."/>
            <person name="Liolios K."/>
            <person name="Ivanova N."/>
            <person name="Mavromatis K."/>
            <person name="Mikhailova N."/>
            <person name="Ovchinnikova G."/>
            <person name="Pati A."/>
            <person name="Brambilla E."/>
            <person name="Chen A."/>
            <person name="Palaniappan K."/>
            <person name="Land M."/>
            <person name="Hauser L."/>
            <person name="Chang Y."/>
            <person name="Jeffries C."/>
            <person name="Rohde M."/>
            <person name="Sikorski J."/>
            <person name="Spring S."/>
            <person name="Goker M."/>
            <person name="Detter J."/>
            <person name="Woyke T."/>
            <person name="Bristow J."/>
            <person name="Eisen J."/>
            <person name="Markowitz V."/>
            <person name="Hugenholtz P."/>
            <person name="Kyrpides N."/>
            <person name="Klenk H."/>
        </authorList>
    </citation>
    <scope>NUCLEOTIDE SEQUENCE [LARGE SCALE GENOMIC DNA]</scope>
    <source>
        <strain evidence="7">DSM 12680 / TGB-C1</strain>
    </source>
</reference>
<dbReference type="RefSeq" id="WP_013174654.1">
    <property type="nucleotide sequence ID" value="NC_014220.1"/>
</dbReference>
<keyword evidence="3" id="KW-0479">Metal-binding</keyword>
<dbReference type="PANTHER" id="PTHR30548:SF4">
    <property type="entry name" value="SUBUNIT OF OXYGEN-SENSITIVE 2-HYDROXYISOCAPROYL-COA DEHYDRATASE"/>
    <property type="match status" value="1"/>
</dbReference>
<dbReference type="Proteomes" id="UP000000378">
    <property type="component" value="Chromosome"/>
</dbReference>
<dbReference type="HOGENOM" id="CLU_049730_0_0_9"/>
<evidence type="ECO:0000256" key="3">
    <source>
        <dbReference type="ARBA" id="ARBA00022723"/>
    </source>
</evidence>
<keyword evidence="7" id="KW-1185">Reference proteome</keyword>
<dbReference type="InterPro" id="IPR010327">
    <property type="entry name" value="FldB/FldC_alpha/beta"/>
</dbReference>
<comment type="cofactor">
    <cofactor evidence="1">
        <name>[4Fe-4S] cluster</name>
        <dbReference type="ChEBI" id="CHEBI:49883"/>
    </cofactor>
</comment>
<dbReference type="EMBL" id="CP002048">
    <property type="protein sequence ID" value="ADI01252.1"/>
    <property type="molecule type" value="Genomic_DNA"/>
</dbReference>
<dbReference type="GO" id="GO:0016836">
    <property type="term" value="F:hydro-lyase activity"/>
    <property type="evidence" value="ECO:0007669"/>
    <property type="project" value="UniProtKB-ARBA"/>
</dbReference>
<dbReference type="PANTHER" id="PTHR30548">
    <property type="entry name" value="2-HYDROXYGLUTARYL-COA DEHYDRATASE, D-COMPONENT-RELATED"/>
    <property type="match status" value="1"/>
</dbReference>
<keyword evidence="6" id="KW-0560">Oxidoreductase</keyword>
<name>D7CKL7_SYNLT</name>
<evidence type="ECO:0000313" key="6">
    <source>
        <dbReference type="EMBL" id="ADI01252.1"/>
    </source>
</evidence>
<dbReference type="Gene3D" id="3.40.50.11900">
    <property type="match status" value="1"/>
</dbReference>
<gene>
    <name evidence="6" type="ordered locus">Slip_0468</name>
</gene>
<dbReference type="KEGG" id="slp:Slip_0468"/>
<dbReference type="GO" id="GO:0046872">
    <property type="term" value="F:metal ion binding"/>
    <property type="evidence" value="ECO:0007669"/>
    <property type="project" value="UniProtKB-KW"/>
</dbReference>
<dbReference type="EC" id="1.3.7.8" evidence="6"/>
<sequence>MSTAEPKKANRVKSGKLVNKLVNEYWEDLIHAKEAGKLVVYTTGLPIGPFMAAQDMAWIHGEGYGARVAARHEEKEPQIYAERRGYNREICSYARTQLGCVMFAERGIPEDLPAGPIAAQIPPPDAIVTCYPGCSSGPQWDWSIERLWGKKIPWFNVVIPYHMGRNGSGYMSGQEFQDEVAYIVRQFKDLIRWLEELSGRPYNWDKFCELMAVTKKVGKLRMEAMELAGKTVPSPASFFDWSQFIAPVNYLTAWPGTIECMQAVKEEVQERIANGVTAVPNEKYRLFWEGIMNWNKLGWMANKFANYDACVVAGRYTHMAFWQEPDVIDPEDPLEGIAINHLECQLNLGYPITIERMKKLCREYAIDGVILHGARTCRSFARSHYLMAEELMRTMGIPSTMFEGDMVDESFYIDELVNTRIEALLETLEAKKSRN</sequence>
<dbReference type="GO" id="GO:0018522">
    <property type="term" value="F:benzoyl-CoA reductase activity"/>
    <property type="evidence" value="ECO:0007669"/>
    <property type="project" value="UniProtKB-EC"/>
</dbReference>
<evidence type="ECO:0000256" key="4">
    <source>
        <dbReference type="ARBA" id="ARBA00023004"/>
    </source>
</evidence>
<dbReference type="eggNOG" id="COG1775">
    <property type="taxonomic scope" value="Bacteria"/>
</dbReference>
<dbReference type="Pfam" id="PF06050">
    <property type="entry name" value="HGD-D"/>
    <property type="match status" value="1"/>
</dbReference>
<dbReference type="GO" id="GO:0051536">
    <property type="term" value="F:iron-sulfur cluster binding"/>
    <property type="evidence" value="ECO:0007669"/>
    <property type="project" value="UniProtKB-KW"/>
</dbReference>
<dbReference type="OrthoDB" id="9810278at2"/>
<protein>
    <submittedName>
        <fullName evidence="6">Benzoyl-CoA reductase</fullName>
        <ecNumber evidence="6">1.3.7.8</ecNumber>
    </submittedName>
</protein>
<reference evidence="6 7" key="2">
    <citation type="journal article" date="2010" name="Stand. Genomic Sci.">
        <title>Complete genome sequence of Syntrophothermus lipocalidus type strain (TGB-C1).</title>
        <authorList>
            <person name="Djao O.D."/>
            <person name="Zhang X."/>
            <person name="Lucas S."/>
            <person name="Lapidus A."/>
            <person name="Del Rio T.G."/>
            <person name="Nolan M."/>
            <person name="Tice H."/>
            <person name="Cheng J.F."/>
            <person name="Han C."/>
            <person name="Tapia R."/>
            <person name="Goodwin L."/>
            <person name="Pitluck S."/>
            <person name="Liolios K."/>
            <person name="Ivanova N."/>
            <person name="Mavromatis K."/>
            <person name="Mikhailova N."/>
            <person name="Ovchinnikova G."/>
            <person name="Pati A."/>
            <person name="Brambilla E."/>
            <person name="Chen A."/>
            <person name="Palaniappan K."/>
            <person name="Land M."/>
            <person name="Hauser L."/>
            <person name="Chang Y.J."/>
            <person name="Jeffries C.D."/>
            <person name="Rohde M."/>
            <person name="Sikorski J."/>
            <person name="Spring S."/>
            <person name="Goker M."/>
            <person name="Detter J.C."/>
            <person name="Woyke T."/>
            <person name="Bristow J."/>
            <person name="Eisen J.A."/>
            <person name="Markowitz V."/>
            <person name="Hugenholtz P."/>
            <person name="Kyrpides N.C."/>
            <person name="Klenk H.P."/>
        </authorList>
    </citation>
    <scope>NUCLEOTIDE SEQUENCE [LARGE SCALE GENOMIC DNA]</scope>
    <source>
        <strain evidence="7">DSM 12680 / TGB-C1</strain>
    </source>
</reference>
<evidence type="ECO:0000313" key="7">
    <source>
        <dbReference type="Proteomes" id="UP000000378"/>
    </source>
</evidence>
<accession>D7CKL7</accession>
<dbReference type="STRING" id="643648.Slip_0468"/>
<comment type="similarity">
    <text evidence="2">Belongs to the FldB/FldC dehydratase alpha/beta subunit family.</text>
</comment>
<organism evidence="6 7">
    <name type="scientific">Syntrophothermus lipocalidus (strain DSM 12680 / TGB-C1)</name>
    <dbReference type="NCBI Taxonomy" id="643648"/>
    <lineage>
        <taxon>Bacteria</taxon>
        <taxon>Bacillati</taxon>
        <taxon>Bacillota</taxon>
        <taxon>Clostridia</taxon>
        <taxon>Eubacteriales</taxon>
        <taxon>Syntrophomonadaceae</taxon>
        <taxon>Syntrophothermus</taxon>
    </lineage>
</organism>
<evidence type="ECO:0000256" key="5">
    <source>
        <dbReference type="ARBA" id="ARBA00023014"/>
    </source>
</evidence>
<evidence type="ECO:0000256" key="2">
    <source>
        <dbReference type="ARBA" id="ARBA00005806"/>
    </source>
</evidence>
<evidence type="ECO:0000256" key="1">
    <source>
        <dbReference type="ARBA" id="ARBA00001966"/>
    </source>
</evidence>
<keyword evidence="5" id="KW-0411">Iron-sulfur</keyword>
<dbReference type="AlphaFoldDB" id="D7CKL7"/>
<proteinExistence type="inferred from homology"/>